<accession>A0AA38GRA0</accession>
<dbReference type="InterPro" id="IPR001509">
    <property type="entry name" value="Epimerase_deHydtase"/>
</dbReference>
<dbReference type="PANTHER" id="PTHR10366">
    <property type="entry name" value="NAD DEPENDENT EPIMERASE/DEHYDRATASE"/>
    <property type="match status" value="1"/>
</dbReference>
<keyword evidence="4" id="KW-1185">Reference proteome</keyword>
<feature type="domain" description="NAD-dependent epimerase/dehydratase" evidence="2">
    <location>
        <begin position="36"/>
        <end position="292"/>
    </location>
</feature>
<dbReference type="Proteomes" id="UP000824469">
    <property type="component" value="Unassembled WGS sequence"/>
</dbReference>
<dbReference type="AlphaFoldDB" id="A0AA38GRA0"/>
<dbReference type="InterPro" id="IPR036291">
    <property type="entry name" value="NAD(P)-bd_dom_sf"/>
</dbReference>
<organism evidence="3 4">
    <name type="scientific">Taxus chinensis</name>
    <name type="common">Chinese yew</name>
    <name type="synonym">Taxus wallichiana var. chinensis</name>
    <dbReference type="NCBI Taxonomy" id="29808"/>
    <lineage>
        <taxon>Eukaryota</taxon>
        <taxon>Viridiplantae</taxon>
        <taxon>Streptophyta</taxon>
        <taxon>Embryophyta</taxon>
        <taxon>Tracheophyta</taxon>
        <taxon>Spermatophyta</taxon>
        <taxon>Pinopsida</taxon>
        <taxon>Pinidae</taxon>
        <taxon>Conifers II</taxon>
        <taxon>Cupressales</taxon>
        <taxon>Taxaceae</taxon>
        <taxon>Taxus</taxon>
    </lineage>
</organism>
<dbReference type="OMA" id="NGCADIW"/>
<evidence type="ECO:0000313" key="3">
    <source>
        <dbReference type="EMBL" id="KAH9326903.1"/>
    </source>
</evidence>
<name>A0AA38GRA0_TAXCH</name>
<dbReference type="PANTHER" id="PTHR10366:SF696">
    <property type="entry name" value="OS07G0601900 PROTEIN"/>
    <property type="match status" value="1"/>
</dbReference>
<dbReference type="EMBL" id="JAHRHJ020000002">
    <property type="protein sequence ID" value="KAH9326903.1"/>
    <property type="molecule type" value="Genomic_DNA"/>
</dbReference>
<keyword evidence="1" id="KW-0560">Oxidoreductase</keyword>
<dbReference type="CDD" id="cd08958">
    <property type="entry name" value="FR_SDR_e"/>
    <property type="match status" value="1"/>
</dbReference>
<evidence type="ECO:0000313" key="4">
    <source>
        <dbReference type="Proteomes" id="UP000824469"/>
    </source>
</evidence>
<evidence type="ECO:0000256" key="1">
    <source>
        <dbReference type="ARBA" id="ARBA00023002"/>
    </source>
</evidence>
<comment type="caution">
    <text evidence="3">The sequence shown here is derived from an EMBL/GenBank/DDBJ whole genome shotgun (WGS) entry which is preliminary data.</text>
</comment>
<dbReference type="FunFam" id="3.40.50.720:FF:000085">
    <property type="entry name" value="Dihydroflavonol reductase"/>
    <property type="match status" value="1"/>
</dbReference>
<reference evidence="3 4" key="1">
    <citation type="journal article" date="2021" name="Nat. Plants">
        <title>The Taxus genome provides insights into paclitaxel biosynthesis.</title>
        <authorList>
            <person name="Xiong X."/>
            <person name="Gou J."/>
            <person name="Liao Q."/>
            <person name="Li Y."/>
            <person name="Zhou Q."/>
            <person name="Bi G."/>
            <person name="Li C."/>
            <person name="Du R."/>
            <person name="Wang X."/>
            <person name="Sun T."/>
            <person name="Guo L."/>
            <person name="Liang H."/>
            <person name="Lu P."/>
            <person name="Wu Y."/>
            <person name="Zhang Z."/>
            <person name="Ro D.K."/>
            <person name="Shang Y."/>
            <person name="Huang S."/>
            <person name="Yan J."/>
        </authorList>
    </citation>
    <scope>NUCLEOTIDE SEQUENCE [LARGE SCALE GENOMIC DNA]</scope>
    <source>
        <strain evidence="3">Ta-2019</strain>
    </source>
</reference>
<dbReference type="GO" id="GO:0016616">
    <property type="term" value="F:oxidoreductase activity, acting on the CH-OH group of donors, NAD or NADP as acceptor"/>
    <property type="evidence" value="ECO:0007669"/>
    <property type="project" value="TreeGrafter"/>
</dbReference>
<sequence>TNVCGDSCYEDTNGCADIWPRKSVSRADQEMEGMFCVVGGDGFIGSSLVKSLINRGYSVHATILTAPSTGKEELHYLQRLPGAHERLKLFNADLRMEGSFDSAIHGCQGVFLVASPTDFGSKDPENEVVDVAIKGTMNVLKSCVKAETVKRVIFTSSSCAMSPLDEQGEMNSKPHSVESCWSPVDYFRNNTKQFPVWPYFVSKTLAEQTAVSFAAEHNIDVVTIGPSAVGGPFITPYIPSSIQTLLSFLPGNEELLMSISRSIMSAFGTFPVVHINDVCNAHIFLMEQPAAQGRYLCSAHTLSVKEITEFLTNRYPELKITDKLQDIVDSPVTANTQFKSGKLTELGFSFKYGLEDIFDDCIRSYMKLGLLTTQ</sequence>
<proteinExistence type="predicted"/>
<feature type="non-terminal residue" evidence="3">
    <location>
        <position position="374"/>
    </location>
</feature>
<dbReference type="InterPro" id="IPR050425">
    <property type="entry name" value="NAD(P)_dehydrat-like"/>
</dbReference>
<protein>
    <recommendedName>
        <fullName evidence="2">NAD-dependent epimerase/dehydratase domain-containing protein</fullName>
    </recommendedName>
</protein>
<dbReference type="Gene3D" id="3.40.50.720">
    <property type="entry name" value="NAD(P)-binding Rossmann-like Domain"/>
    <property type="match status" value="1"/>
</dbReference>
<dbReference type="Pfam" id="PF01370">
    <property type="entry name" value="Epimerase"/>
    <property type="match status" value="1"/>
</dbReference>
<dbReference type="SUPFAM" id="SSF51735">
    <property type="entry name" value="NAD(P)-binding Rossmann-fold domains"/>
    <property type="match status" value="1"/>
</dbReference>
<evidence type="ECO:0000259" key="2">
    <source>
        <dbReference type="Pfam" id="PF01370"/>
    </source>
</evidence>
<gene>
    <name evidence="3" type="ORF">KI387_007081</name>
</gene>